<dbReference type="Proteomes" id="UP000509597">
    <property type="component" value="Chromosome"/>
</dbReference>
<dbReference type="Pfam" id="PF12320">
    <property type="entry name" value="SbcD_C"/>
    <property type="match status" value="1"/>
</dbReference>
<reference evidence="3 4" key="1">
    <citation type="submission" date="2020-07" db="EMBL/GenBank/DDBJ databases">
        <title>Complete genome sequence of Chitinibacter sp. 2T18.</title>
        <authorList>
            <person name="Bae J.-W."/>
            <person name="Choi J.-W."/>
        </authorList>
    </citation>
    <scope>NUCLEOTIDE SEQUENCE [LARGE SCALE GENOMIC DNA]</scope>
    <source>
        <strain evidence="3 4">2T18</strain>
        <plasmid evidence="3 4">unnamed4</plasmid>
    </source>
</reference>
<organism evidence="3 4">
    <name type="scientific">Chitinibacter bivalviorum</name>
    <dbReference type="NCBI Taxonomy" id="2739434"/>
    <lineage>
        <taxon>Bacteria</taxon>
        <taxon>Pseudomonadati</taxon>
        <taxon>Pseudomonadota</taxon>
        <taxon>Betaproteobacteria</taxon>
        <taxon>Neisseriales</taxon>
        <taxon>Chitinibacteraceae</taxon>
        <taxon>Chitinibacter</taxon>
    </lineage>
</organism>
<accession>A0A7H9BPL8</accession>
<evidence type="ECO:0000313" key="2">
    <source>
        <dbReference type="EMBL" id="QLG89856.1"/>
    </source>
</evidence>
<evidence type="ECO:0000313" key="4">
    <source>
        <dbReference type="Proteomes" id="UP000509597"/>
    </source>
</evidence>
<keyword evidence="3" id="KW-0269">Exonuclease</keyword>
<name>A0A7H9BPL8_9NEIS</name>
<dbReference type="EMBL" id="CP058630">
    <property type="protein sequence ID" value="QLG90098.1"/>
    <property type="molecule type" value="Genomic_DNA"/>
</dbReference>
<feature type="domain" description="Nuclease SbcCD subunit D C-terminal" evidence="1">
    <location>
        <begin position="23"/>
        <end position="103"/>
    </location>
</feature>
<dbReference type="Proteomes" id="UP000509597">
    <property type="component" value="Plasmid unnamed4"/>
</dbReference>
<dbReference type="EMBL" id="CP058627">
    <property type="protein sequence ID" value="QLG89856.1"/>
    <property type="molecule type" value="Genomic_DNA"/>
</dbReference>
<geneLocation type="plasmid" evidence="3 4">
    <name>unnamed4</name>
</geneLocation>
<proteinExistence type="predicted"/>
<dbReference type="KEGG" id="chiz:HQ393_17365"/>
<sequence length="129" mass="14675">MVKIQRAQLVNIQCASTLGPAIQTAAQSAQSERPVWLEVTVRGDDYLSDLQPRIQALTESLPVEVLRIRRDRSEVAARLHAEAKVTLDELSPDEVFAKRLEQEDLPEDLTQQLKQRYQNIVSLLREEQA</sequence>
<keyword evidence="3" id="KW-0378">Hydrolase</keyword>
<dbReference type="AlphaFoldDB" id="A0A7H9BPL8"/>
<keyword evidence="3" id="KW-0614">Plasmid</keyword>
<dbReference type="KEGG" id="chiz:HQ393_06760"/>
<keyword evidence="3" id="KW-0540">Nuclease</keyword>
<dbReference type="InterPro" id="IPR026843">
    <property type="entry name" value="SbcD_C"/>
</dbReference>
<evidence type="ECO:0000259" key="1">
    <source>
        <dbReference type="Pfam" id="PF12320"/>
    </source>
</evidence>
<dbReference type="GO" id="GO:0004527">
    <property type="term" value="F:exonuclease activity"/>
    <property type="evidence" value="ECO:0007669"/>
    <property type="project" value="UniProtKB-KW"/>
</dbReference>
<evidence type="ECO:0000313" key="3">
    <source>
        <dbReference type="EMBL" id="QLG90098.1"/>
    </source>
</evidence>
<dbReference type="RefSeq" id="WP_179358425.1">
    <property type="nucleotide sequence ID" value="NZ_CP058630.1"/>
</dbReference>
<keyword evidence="4" id="KW-1185">Reference proteome</keyword>
<gene>
    <name evidence="2" type="ORF">HQ393_06760</name>
    <name evidence="3" type="ORF">HQ393_17365</name>
</gene>
<dbReference type="Gene3D" id="3.30.160.720">
    <property type="match status" value="1"/>
</dbReference>
<protein>
    <submittedName>
        <fullName evidence="3">Exonuclease SbcCD subunit D C-terminal domain-containing protein</fullName>
    </submittedName>
</protein>